<dbReference type="AlphaFoldDB" id="A0A4C2ACL3"/>
<comment type="caution">
    <text evidence="1">The sequence shown here is derived from an EMBL/GenBank/DDBJ whole genome shotgun (WGS) entry which is preliminary data.</text>
</comment>
<dbReference type="Proteomes" id="UP000299102">
    <property type="component" value="Unassembled WGS sequence"/>
</dbReference>
<keyword evidence="2" id="KW-1185">Reference proteome</keyword>
<gene>
    <name evidence="1" type="ORF">EVAR_101075_1</name>
</gene>
<protein>
    <submittedName>
        <fullName evidence="1">Uncharacterized protein</fullName>
    </submittedName>
</protein>
<accession>A0A4C2ACL3</accession>
<proteinExistence type="predicted"/>
<organism evidence="1 2">
    <name type="scientific">Eumeta variegata</name>
    <name type="common">Bagworm moth</name>
    <name type="synonym">Eumeta japonica</name>
    <dbReference type="NCBI Taxonomy" id="151549"/>
    <lineage>
        <taxon>Eukaryota</taxon>
        <taxon>Metazoa</taxon>
        <taxon>Ecdysozoa</taxon>
        <taxon>Arthropoda</taxon>
        <taxon>Hexapoda</taxon>
        <taxon>Insecta</taxon>
        <taxon>Pterygota</taxon>
        <taxon>Neoptera</taxon>
        <taxon>Endopterygota</taxon>
        <taxon>Lepidoptera</taxon>
        <taxon>Glossata</taxon>
        <taxon>Ditrysia</taxon>
        <taxon>Tineoidea</taxon>
        <taxon>Psychidae</taxon>
        <taxon>Oiketicinae</taxon>
        <taxon>Eumeta</taxon>
    </lineage>
</organism>
<evidence type="ECO:0000313" key="2">
    <source>
        <dbReference type="Proteomes" id="UP000299102"/>
    </source>
</evidence>
<reference evidence="1 2" key="1">
    <citation type="journal article" date="2019" name="Commun. Biol.">
        <title>The bagworm genome reveals a unique fibroin gene that provides high tensile strength.</title>
        <authorList>
            <person name="Kono N."/>
            <person name="Nakamura H."/>
            <person name="Ohtoshi R."/>
            <person name="Tomita M."/>
            <person name="Numata K."/>
            <person name="Arakawa K."/>
        </authorList>
    </citation>
    <scope>NUCLEOTIDE SEQUENCE [LARGE SCALE GENOMIC DNA]</scope>
</reference>
<evidence type="ECO:0000313" key="1">
    <source>
        <dbReference type="EMBL" id="GBP98601.1"/>
    </source>
</evidence>
<dbReference type="EMBL" id="BGZK01003178">
    <property type="protein sequence ID" value="GBP98601.1"/>
    <property type="molecule type" value="Genomic_DNA"/>
</dbReference>
<name>A0A4C2ACL3_EUMVA</name>
<sequence>MKTENPQPHHWVQTACDPLEIRWSPPPMDTRNPEESQMRCRPIGKFLDEKFVQQPLDLEGKLEHPPRAVVCAQIIISLKKLASQSAQYLTHAVLSIIHLI</sequence>